<protein>
    <submittedName>
        <fullName evidence="2">Uncharacterized protein</fullName>
    </submittedName>
</protein>
<proteinExistence type="predicted"/>
<comment type="caution">
    <text evidence="2">The sequence shown here is derived from an EMBL/GenBank/DDBJ whole genome shotgun (WGS) entry which is preliminary data.</text>
</comment>
<dbReference type="Proteomes" id="UP001161017">
    <property type="component" value="Unassembled WGS sequence"/>
</dbReference>
<dbReference type="AlphaFoldDB" id="A0AA43TV94"/>
<feature type="region of interest" description="Disordered" evidence="1">
    <location>
        <begin position="1"/>
        <end position="59"/>
    </location>
</feature>
<organism evidence="2 3">
    <name type="scientific">Ramalina farinacea</name>
    <dbReference type="NCBI Taxonomy" id="258253"/>
    <lineage>
        <taxon>Eukaryota</taxon>
        <taxon>Fungi</taxon>
        <taxon>Dikarya</taxon>
        <taxon>Ascomycota</taxon>
        <taxon>Pezizomycotina</taxon>
        <taxon>Lecanoromycetes</taxon>
        <taxon>OSLEUM clade</taxon>
        <taxon>Lecanoromycetidae</taxon>
        <taxon>Lecanorales</taxon>
        <taxon>Lecanorineae</taxon>
        <taxon>Ramalinaceae</taxon>
        <taxon>Ramalina</taxon>
    </lineage>
</organism>
<dbReference type="PANTHER" id="PTHR42085:SF8">
    <property type="entry name" value="F-BOX DOMAIN-CONTAINING PROTEIN"/>
    <property type="match status" value="1"/>
</dbReference>
<dbReference type="EMBL" id="JAPUFD010000009">
    <property type="protein sequence ID" value="MDI1489134.1"/>
    <property type="molecule type" value="Genomic_DNA"/>
</dbReference>
<reference evidence="2" key="1">
    <citation type="journal article" date="2023" name="Genome Biol. Evol.">
        <title>First Whole Genome Sequence and Flow Cytometry Genome Size Data for the Lichen-Forming Fungus Ramalina farinacea (Ascomycota).</title>
        <authorList>
            <person name="Llewellyn T."/>
            <person name="Mian S."/>
            <person name="Hill R."/>
            <person name="Leitch I.J."/>
            <person name="Gaya E."/>
        </authorList>
    </citation>
    <scope>NUCLEOTIDE SEQUENCE</scope>
    <source>
        <strain evidence="2">LIQ254RAFAR</strain>
    </source>
</reference>
<feature type="compositionally biased region" description="Basic residues" evidence="1">
    <location>
        <begin position="45"/>
        <end position="58"/>
    </location>
</feature>
<accession>A0AA43TV94</accession>
<evidence type="ECO:0000313" key="2">
    <source>
        <dbReference type="EMBL" id="MDI1489134.1"/>
    </source>
</evidence>
<dbReference type="InterPro" id="IPR038883">
    <property type="entry name" value="AN11006-like"/>
</dbReference>
<evidence type="ECO:0000256" key="1">
    <source>
        <dbReference type="SAM" id="MobiDB-lite"/>
    </source>
</evidence>
<gene>
    <name evidence="2" type="ORF">OHK93_008412</name>
</gene>
<feature type="compositionally biased region" description="Basic and acidic residues" evidence="1">
    <location>
        <begin position="21"/>
        <end position="31"/>
    </location>
</feature>
<evidence type="ECO:0000313" key="3">
    <source>
        <dbReference type="Proteomes" id="UP001161017"/>
    </source>
</evidence>
<dbReference type="PANTHER" id="PTHR42085">
    <property type="entry name" value="F-BOX DOMAIN-CONTAINING PROTEIN"/>
    <property type="match status" value="1"/>
</dbReference>
<keyword evidence="3" id="KW-1185">Reference proteome</keyword>
<sequence length="286" mass="32880">MASPSTGVRSSKRKRAQVKYYESETSDHGDESCDDFISTDESPQAKKRKPKSFKKPQPKQKAFPFRLLPAELRNKIYQLALTDCVSIKIRCWRKSHRKKAIRAMDYDEFGNTANKLLYSNLLCLSKQTLSEAQAFLYGSNSFLFEDTFSLYTFLASIGTRNVGLLTHLILPKLGTGERAHNAMDNPAMTLLVSAVDLNILDFQSAMRQWFYNADIYEMPDGVPRLRENAKTFYRMAHHWLRARGEAALRAIHFSNLYPCNTGDCHEQSKLGTEQVFKDELRRLMKK</sequence>
<name>A0AA43TV94_9LECA</name>